<feature type="compositionally biased region" description="Polar residues" evidence="4">
    <location>
        <begin position="141"/>
        <end position="153"/>
    </location>
</feature>
<dbReference type="RefSeq" id="WP_028229706.1">
    <property type="nucleotide sequence ID" value="NZ_JAYMZP010000098.1"/>
</dbReference>
<evidence type="ECO:0000256" key="2">
    <source>
        <dbReference type="HAMAP-Rule" id="MF_00984"/>
    </source>
</evidence>
<dbReference type="PANTHER" id="PTHR10302">
    <property type="entry name" value="SINGLE-STRANDED DNA-BINDING PROTEIN"/>
    <property type="match status" value="1"/>
</dbReference>
<dbReference type="GO" id="GO:0009295">
    <property type="term" value="C:nucleoid"/>
    <property type="evidence" value="ECO:0007669"/>
    <property type="project" value="TreeGrafter"/>
</dbReference>
<feature type="compositionally biased region" description="Gly residues" evidence="4">
    <location>
        <begin position="108"/>
        <end position="123"/>
    </location>
</feature>
<name>A0AAW4QEH3_RALPI</name>
<comment type="subunit">
    <text evidence="2">Homotetramer.</text>
</comment>
<evidence type="ECO:0000313" key="6">
    <source>
        <dbReference type="Proteomes" id="UP001199322"/>
    </source>
</evidence>
<dbReference type="EMBL" id="QGBI01000058">
    <property type="protein sequence ID" value="MBX3893628.1"/>
    <property type="molecule type" value="Genomic_DNA"/>
</dbReference>
<dbReference type="Proteomes" id="UP001199322">
    <property type="component" value="Unassembled WGS sequence"/>
</dbReference>
<feature type="region of interest" description="Disordered" evidence="4">
    <location>
        <begin position="104"/>
        <end position="153"/>
    </location>
</feature>
<dbReference type="PROSITE" id="PS50935">
    <property type="entry name" value="SSB"/>
    <property type="match status" value="1"/>
</dbReference>
<sequence length="153" mass="16975">MAAINTFTIIGNVTKDIELRYTGSGTPTVTYTVAVDNVWYDNNGTKHEECDFIPVTTYGKQAENDAKYLKKGSAVAVIGRIRSWYKQEERKGGFNFEAERVQYLGKPSGNGGRQGNAGTGNAGTGNAEHDDWMRDYDRTEQAGTQQPQGNRRR</sequence>
<organism evidence="5 6">
    <name type="scientific">Ralstonia pickettii</name>
    <name type="common">Burkholderia pickettii</name>
    <dbReference type="NCBI Taxonomy" id="329"/>
    <lineage>
        <taxon>Bacteria</taxon>
        <taxon>Pseudomonadati</taxon>
        <taxon>Pseudomonadota</taxon>
        <taxon>Betaproteobacteria</taxon>
        <taxon>Burkholderiales</taxon>
        <taxon>Burkholderiaceae</taxon>
        <taxon>Ralstonia</taxon>
    </lineage>
</organism>
<evidence type="ECO:0000256" key="4">
    <source>
        <dbReference type="SAM" id="MobiDB-lite"/>
    </source>
</evidence>
<dbReference type="CDD" id="cd04496">
    <property type="entry name" value="SSB_OBF"/>
    <property type="match status" value="1"/>
</dbReference>
<dbReference type="NCBIfam" id="TIGR00621">
    <property type="entry name" value="ssb"/>
    <property type="match status" value="1"/>
</dbReference>
<evidence type="ECO:0000256" key="1">
    <source>
        <dbReference type="ARBA" id="ARBA00023125"/>
    </source>
</evidence>
<dbReference type="GO" id="GO:0003697">
    <property type="term" value="F:single-stranded DNA binding"/>
    <property type="evidence" value="ECO:0007669"/>
    <property type="project" value="UniProtKB-UniRule"/>
</dbReference>
<dbReference type="SUPFAM" id="SSF50249">
    <property type="entry name" value="Nucleic acid-binding proteins"/>
    <property type="match status" value="1"/>
</dbReference>
<dbReference type="HAMAP" id="MF_00984">
    <property type="entry name" value="SSB"/>
    <property type="match status" value="1"/>
</dbReference>
<feature type="compositionally biased region" description="Basic and acidic residues" evidence="4">
    <location>
        <begin position="127"/>
        <end position="140"/>
    </location>
</feature>
<dbReference type="GO" id="GO:0006260">
    <property type="term" value="P:DNA replication"/>
    <property type="evidence" value="ECO:0007669"/>
    <property type="project" value="InterPro"/>
</dbReference>
<dbReference type="Gene3D" id="2.40.50.140">
    <property type="entry name" value="Nucleic acid-binding proteins"/>
    <property type="match status" value="1"/>
</dbReference>
<accession>A0AAW4QEH3</accession>
<comment type="caution">
    <text evidence="5">The sequence shown here is derived from an EMBL/GenBank/DDBJ whole genome shotgun (WGS) entry which is preliminary data.</text>
</comment>
<dbReference type="InterPro" id="IPR011344">
    <property type="entry name" value="ssDNA-bd"/>
</dbReference>
<evidence type="ECO:0000313" key="5">
    <source>
        <dbReference type="EMBL" id="MBX3893628.1"/>
    </source>
</evidence>
<dbReference type="InterPro" id="IPR000424">
    <property type="entry name" value="Primosome_PriB/ssb"/>
</dbReference>
<reference evidence="5" key="1">
    <citation type="submission" date="2018-06" db="EMBL/GenBank/DDBJ databases">
        <authorList>
            <person name="O'Rourke A."/>
        </authorList>
    </citation>
    <scope>NUCLEOTIDE SEQUENCE</scope>
    <source>
        <strain evidence="5">132550021-3</strain>
    </source>
</reference>
<keyword evidence="1 2" id="KW-0238">DNA-binding</keyword>
<dbReference type="PANTHER" id="PTHR10302:SF27">
    <property type="entry name" value="SINGLE-STRANDED DNA-BINDING PROTEIN"/>
    <property type="match status" value="1"/>
</dbReference>
<dbReference type="InterPro" id="IPR012340">
    <property type="entry name" value="NA-bd_OB-fold"/>
</dbReference>
<gene>
    <name evidence="5" type="ORF">DEE74_27610</name>
</gene>
<dbReference type="AlphaFoldDB" id="A0AAW4QEH3"/>
<evidence type="ECO:0000256" key="3">
    <source>
        <dbReference type="RuleBase" id="RU000524"/>
    </source>
</evidence>
<dbReference type="Pfam" id="PF00436">
    <property type="entry name" value="SSB"/>
    <property type="match status" value="1"/>
</dbReference>
<proteinExistence type="inferred from homology"/>
<comment type="caution">
    <text evidence="2">Lacks conserved residue(s) required for the propagation of feature annotation.</text>
</comment>
<protein>
    <recommendedName>
        <fullName evidence="2 3">Single-stranded DNA-binding protein</fullName>
        <shortName evidence="2">SSB</shortName>
    </recommendedName>
</protein>